<name>A0A166E679_9AGAM</name>
<proteinExistence type="predicted"/>
<dbReference type="Proteomes" id="UP000076798">
    <property type="component" value="Unassembled WGS sequence"/>
</dbReference>
<dbReference type="AlphaFoldDB" id="A0A166E679"/>
<protein>
    <submittedName>
        <fullName evidence="2">Uncharacterized protein</fullName>
    </submittedName>
</protein>
<sequence length="1068" mass="118504">MSSENQSASFCLNPHPIFMFSRFRRNKQEVSAAQEPTSHDAVAAQALANDPSSPALVHVPGQTEKYGALRDKQHESGAPSAFTSAREGGPNFQPRVMDLQALTKHSARARQQEQQMAEDLGTTVAELLDSIQVAADLQKSSENPITKAKREKNEIRWGSFLGLMGVEAEMAWAKQTLLDYAKQFMQYLYTFSRGTKGRPHIKARTLMNMLTLFVTNILMYAWDPKLLKRCGMVVLVEEKLFTTLHDEVRSIIHTNKLDRTFDPKLYYGRAEVQLAITTALADVTDVSRYRTTIQSICAMLISFYTGLRPGSLGPSHTDYFKTGYYLKLSDFTITRLGHMQFKILLHITNFKSEQLAPTSKEETFTLTSVQRVHNVNFDVTLWVLICLWDRGAFGNISLFDLLNSESTFINILPEFLSQPFFGVSGPGGRGLDYSEAAMSNAISSSVRNLFRNSGCGNGGIGCLRREAADDYGLKLGQAVAANILGHNGPQKVFRTNYSRGVQNLPLVAIRLGEKDLENDINEDALEENDLLRTAVSAIIHHGYISKSVPRGQRTSVTATGNILDEEDREAIEESPEIVGIQDEIRAAWHALLGSLEPKPGFKTPTKRALNAIRKRKAENTLTYKSEEAVADYLAAIETGLQQLVDTRRKLTKTAKAEAVAAQTQRVLHSRSDPADTFVLRELARAKANGPSDTLTNTLEVAHLTMPQDGDEEAIKLWQASLFANVETLEARARALEAADQTDPDELDDDAEETLAREMYNGINHEFRKHASQLNPANDFFTGSALPPKPDCSEEENTAQPPQRPCDSAGQPLPAQDANGDPIAPDVTEIDVFAIPLHVAKLTWVHSISHHLRRFHDAEKYCIKEQPLAPDAAQDQQGVATLNKRHEYACIELGCKFTGRTLLRLERHQLQNHHPWILLIKSMARDGATDRTKFGCPDRNCNFVARTRRSVEEHCVTKTSGCPSLVEYTALKRAFDLANKGSPAETRYDNAVSDRLNRELELFSNSAASPLPLIQAKDQILEAFKATHGADAIAGMEESLNWIVENGMDKIPEVGGIPSIDELVAALQD</sequence>
<dbReference type="OrthoDB" id="3253465at2759"/>
<evidence type="ECO:0000256" key="1">
    <source>
        <dbReference type="SAM" id="MobiDB-lite"/>
    </source>
</evidence>
<evidence type="ECO:0000313" key="2">
    <source>
        <dbReference type="EMBL" id="KZT39248.1"/>
    </source>
</evidence>
<dbReference type="EMBL" id="KV428049">
    <property type="protein sequence ID" value="KZT39248.1"/>
    <property type="molecule type" value="Genomic_DNA"/>
</dbReference>
<gene>
    <name evidence="2" type="ORF">SISSUDRAFT_1061310</name>
</gene>
<feature type="region of interest" description="Disordered" evidence="1">
    <location>
        <begin position="70"/>
        <end position="93"/>
    </location>
</feature>
<feature type="region of interest" description="Disordered" evidence="1">
    <location>
        <begin position="775"/>
        <end position="822"/>
    </location>
</feature>
<keyword evidence="3" id="KW-1185">Reference proteome</keyword>
<evidence type="ECO:0000313" key="3">
    <source>
        <dbReference type="Proteomes" id="UP000076798"/>
    </source>
</evidence>
<accession>A0A166E679</accession>
<organism evidence="2 3">
    <name type="scientific">Sistotremastrum suecicum HHB10207 ss-3</name>
    <dbReference type="NCBI Taxonomy" id="1314776"/>
    <lineage>
        <taxon>Eukaryota</taxon>
        <taxon>Fungi</taxon>
        <taxon>Dikarya</taxon>
        <taxon>Basidiomycota</taxon>
        <taxon>Agaricomycotina</taxon>
        <taxon>Agaricomycetes</taxon>
        <taxon>Sistotremastrales</taxon>
        <taxon>Sistotremastraceae</taxon>
        <taxon>Sistotremastrum</taxon>
    </lineage>
</organism>
<reference evidence="2 3" key="1">
    <citation type="journal article" date="2016" name="Mol. Biol. Evol.">
        <title>Comparative Genomics of Early-Diverging Mushroom-Forming Fungi Provides Insights into the Origins of Lignocellulose Decay Capabilities.</title>
        <authorList>
            <person name="Nagy L.G."/>
            <person name="Riley R."/>
            <person name="Tritt A."/>
            <person name="Adam C."/>
            <person name="Daum C."/>
            <person name="Floudas D."/>
            <person name="Sun H."/>
            <person name="Yadav J.S."/>
            <person name="Pangilinan J."/>
            <person name="Larsson K.H."/>
            <person name="Matsuura K."/>
            <person name="Barry K."/>
            <person name="Labutti K."/>
            <person name="Kuo R."/>
            <person name="Ohm R.A."/>
            <person name="Bhattacharya S.S."/>
            <person name="Shirouzu T."/>
            <person name="Yoshinaga Y."/>
            <person name="Martin F.M."/>
            <person name="Grigoriev I.V."/>
            <person name="Hibbett D.S."/>
        </authorList>
    </citation>
    <scope>NUCLEOTIDE SEQUENCE [LARGE SCALE GENOMIC DNA]</scope>
    <source>
        <strain evidence="2 3">HHB10207 ss-3</strain>
    </source>
</reference>